<dbReference type="EMBL" id="JAUDZG010000001">
    <property type="protein sequence ID" value="KAK3310277.1"/>
    <property type="molecule type" value="Genomic_DNA"/>
</dbReference>
<name>A0AAJ0M668_9PEZI</name>
<protein>
    <recommendedName>
        <fullName evidence="4">Copper transport protein</fullName>
    </recommendedName>
</protein>
<dbReference type="Proteomes" id="UP001273166">
    <property type="component" value="Unassembled WGS sequence"/>
</dbReference>
<dbReference type="Pfam" id="PF04145">
    <property type="entry name" value="Ctr"/>
    <property type="match status" value="1"/>
</dbReference>
<evidence type="ECO:0000256" key="1">
    <source>
        <dbReference type="ARBA" id="ARBA00022692"/>
    </source>
</evidence>
<reference evidence="6" key="2">
    <citation type="submission" date="2023-06" db="EMBL/GenBank/DDBJ databases">
        <authorList>
            <consortium name="Lawrence Berkeley National Laboratory"/>
            <person name="Mondo S.J."/>
            <person name="Hensen N."/>
            <person name="Bonometti L."/>
            <person name="Westerberg I."/>
            <person name="Brannstrom I.O."/>
            <person name="Guillou S."/>
            <person name="Cros-Aarteil S."/>
            <person name="Calhoun S."/>
            <person name="Haridas S."/>
            <person name="Kuo A."/>
            <person name="Pangilinan J."/>
            <person name="Riley R."/>
            <person name="Labutti K."/>
            <person name="Andreopoulos B."/>
            <person name="Lipzen A."/>
            <person name="Chen C."/>
            <person name="Yanf M."/>
            <person name="Daum C."/>
            <person name="Ng V."/>
            <person name="Clum A."/>
            <person name="Steindorff A."/>
            <person name="Ohm R."/>
            <person name="Martin F."/>
            <person name="Silar P."/>
            <person name="Natvig D."/>
            <person name="Lalanne C."/>
            <person name="Gautier V."/>
            <person name="Ament-Velasquez S.L."/>
            <person name="Kruys A."/>
            <person name="Hutchinson M.I."/>
            <person name="Powell A.J."/>
            <person name="Barry K."/>
            <person name="Miller A.N."/>
            <person name="Grigoriev I.V."/>
            <person name="Debuchy R."/>
            <person name="Gladieux P."/>
            <person name="Thoren M.H."/>
            <person name="Johannesson H."/>
        </authorList>
    </citation>
    <scope>NUCLEOTIDE SEQUENCE</scope>
    <source>
        <strain evidence="6">CBS 333.67</strain>
    </source>
</reference>
<dbReference type="PANTHER" id="PTHR12483">
    <property type="entry name" value="SOLUTE CARRIER FAMILY 31 COPPER TRANSPORTERS"/>
    <property type="match status" value="1"/>
</dbReference>
<evidence type="ECO:0000256" key="3">
    <source>
        <dbReference type="ARBA" id="ARBA00023136"/>
    </source>
</evidence>
<comment type="similarity">
    <text evidence="4">Belongs to the copper transporter (Ctr) (TC 1.A.56) family. SLC31A subfamily.</text>
</comment>
<keyword evidence="4" id="KW-0187">Copper transport</keyword>
<keyword evidence="1 4" id="KW-0812">Transmembrane</keyword>
<accession>A0AAJ0M668</accession>
<proteinExistence type="inferred from homology"/>
<keyword evidence="4" id="KW-0406">Ion transport</keyword>
<feature type="transmembrane region" description="Helical" evidence="4">
    <location>
        <begin position="180"/>
        <end position="199"/>
    </location>
</feature>
<dbReference type="GeneID" id="87882846"/>
<organism evidence="6 7">
    <name type="scientific">Chaetomium strumarium</name>
    <dbReference type="NCBI Taxonomy" id="1170767"/>
    <lineage>
        <taxon>Eukaryota</taxon>
        <taxon>Fungi</taxon>
        <taxon>Dikarya</taxon>
        <taxon>Ascomycota</taxon>
        <taxon>Pezizomycotina</taxon>
        <taxon>Sordariomycetes</taxon>
        <taxon>Sordariomycetidae</taxon>
        <taxon>Sordariales</taxon>
        <taxon>Chaetomiaceae</taxon>
        <taxon>Chaetomium</taxon>
    </lineage>
</organism>
<dbReference type="AlphaFoldDB" id="A0AAJ0M668"/>
<comment type="caution">
    <text evidence="6">The sequence shown here is derived from an EMBL/GenBank/DDBJ whole genome shotgun (WGS) entry which is preliminary data.</text>
</comment>
<sequence length="204" mass="22357">MSAHPLFPRHGDAASTDTHSGMTMDMGGDSSMSSSPMMMSVFQNSMSTALFSSRWTPHSTGTYAGTCIFLIILAVIFRGLLAFKSWQETRWLDKELNRRYVVVNGRGTLAENLSRDSLAKGAMVVSENGVEENVLLVRRRTPCARPWRLSVDPLRAVIDTVIAGVGYLLMLAVMTMNVGYFLSVLGGTFLGSLLVGRFISLSEH</sequence>
<keyword evidence="2 4" id="KW-1133">Transmembrane helix</keyword>
<comment type="subcellular location">
    <subcellularLocation>
        <location evidence="4">Membrane</location>
        <topology evidence="4">Multi-pass membrane protein</topology>
    </subcellularLocation>
</comment>
<feature type="region of interest" description="Disordered" evidence="5">
    <location>
        <begin position="1"/>
        <end position="32"/>
    </location>
</feature>
<dbReference type="PANTHER" id="PTHR12483:SF120">
    <property type="entry name" value="HIGH-AFFINITY COPPER TRANSPORTER CTRA2"/>
    <property type="match status" value="1"/>
</dbReference>
<dbReference type="InterPro" id="IPR007274">
    <property type="entry name" value="Cop_transporter"/>
</dbReference>
<evidence type="ECO:0000256" key="4">
    <source>
        <dbReference type="RuleBase" id="RU367022"/>
    </source>
</evidence>
<gene>
    <name evidence="6" type="ORF">B0T15DRAFT_31759</name>
</gene>
<evidence type="ECO:0000313" key="7">
    <source>
        <dbReference type="Proteomes" id="UP001273166"/>
    </source>
</evidence>
<dbReference type="GO" id="GO:0005375">
    <property type="term" value="F:copper ion transmembrane transporter activity"/>
    <property type="evidence" value="ECO:0007669"/>
    <property type="project" value="UniProtKB-UniRule"/>
</dbReference>
<keyword evidence="4" id="KW-0186">Copper</keyword>
<feature type="compositionally biased region" description="Low complexity" evidence="5">
    <location>
        <begin position="15"/>
        <end position="32"/>
    </location>
</feature>
<dbReference type="RefSeq" id="XP_062726057.1">
    <property type="nucleotide sequence ID" value="XM_062864017.1"/>
</dbReference>
<reference evidence="6" key="1">
    <citation type="journal article" date="2023" name="Mol. Phylogenet. Evol.">
        <title>Genome-scale phylogeny and comparative genomics of the fungal order Sordariales.</title>
        <authorList>
            <person name="Hensen N."/>
            <person name="Bonometti L."/>
            <person name="Westerberg I."/>
            <person name="Brannstrom I.O."/>
            <person name="Guillou S."/>
            <person name="Cros-Aarteil S."/>
            <person name="Calhoun S."/>
            <person name="Haridas S."/>
            <person name="Kuo A."/>
            <person name="Mondo S."/>
            <person name="Pangilinan J."/>
            <person name="Riley R."/>
            <person name="LaButti K."/>
            <person name="Andreopoulos B."/>
            <person name="Lipzen A."/>
            <person name="Chen C."/>
            <person name="Yan M."/>
            <person name="Daum C."/>
            <person name="Ng V."/>
            <person name="Clum A."/>
            <person name="Steindorff A."/>
            <person name="Ohm R.A."/>
            <person name="Martin F."/>
            <person name="Silar P."/>
            <person name="Natvig D.O."/>
            <person name="Lalanne C."/>
            <person name="Gautier V."/>
            <person name="Ament-Velasquez S.L."/>
            <person name="Kruys A."/>
            <person name="Hutchinson M.I."/>
            <person name="Powell A.J."/>
            <person name="Barry K."/>
            <person name="Miller A.N."/>
            <person name="Grigoriev I.V."/>
            <person name="Debuchy R."/>
            <person name="Gladieux P."/>
            <person name="Hiltunen Thoren M."/>
            <person name="Johannesson H."/>
        </authorList>
    </citation>
    <scope>NUCLEOTIDE SEQUENCE</scope>
    <source>
        <strain evidence="6">CBS 333.67</strain>
    </source>
</reference>
<keyword evidence="4" id="KW-0813">Transport</keyword>
<feature type="transmembrane region" description="Helical" evidence="4">
    <location>
        <begin position="154"/>
        <end position="174"/>
    </location>
</feature>
<evidence type="ECO:0000256" key="2">
    <source>
        <dbReference type="ARBA" id="ARBA00022989"/>
    </source>
</evidence>
<evidence type="ECO:0000313" key="6">
    <source>
        <dbReference type="EMBL" id="KAK3310277.1"/>
    </source>
</evidence>
<evidence type="ECO:0000256" key="5">
    <source>
        <dbReference type="SAM" id="MobiDB-lite"/>
    </source>
</evidence>
<feature type="transmembrane region" description="Helical" evidence="4">
    <location>
        <begin position="61"/>
        <end position="81"/>
    </location>
</feature>
<keyword evidence="7" id="KW-1185">Reference proteome</keyword>
<keyword evidence="3 4" id="KW-0472">Membrane</keyword>
<dbReference type="GO" id="GO:0005886">
    <property type="term" value="C:plasma membrane"/>
    <property type="evidence" value="ECO:0007669"/>
    <property type="project" value="TreeGrafter"/>
</dbReference>